<dbReference type="PRINTS" id="PR01484">
    <property type="entry name" value="PRTACTNFAMLY"/>
</dbReference>
<evidence type="ECO:0000256" key="1">
    <source>
        <dbReference type="ARBA" id="ARBA00022729"/>
    </source>
</evidence>
<dbReference type="EMBL" id="WNBM01000001">
    <property type="protein sequence ID" value="MTT75104.1"/>
    <property type="molecule type" value="Genomic_DNA"/>
</dbReference>
<dbReference type="InterPro" id="IPR051551">
    <property type="entry name" value="Autotransporter_adhesion"/>
</dbReference>
<accession>A0A7X3BUS1</accession>
<evidence type="ECO:0000313" key="6">
    <source>
        <dbReference type="Proteomes" id="UP000443070"/>
    </source>
</evidence>
<dbReference type="GO" id="GO:0019867">
    <property type="term" value="C:outer membrane"/>
    <property type="evidence" value="ECO:0007669"/>
    <property type="project" value="InterPro"/>
</dbReference>
<dbReference type="InterPro" id="IPR011050">
    <property type="entry name" value="Pectin_lyase_fold/virulence"/>
</dbReference>
<name>A0A7X3BUS1_9FIRM</name>
<proteinExistence type="predicted"/>
<evidence type="ECO:0000313" key="4">
    <source>
        <dbReference type="EMBL" id="MTT75104.1"/>
    </source>
</evidence>
<dbReference type="InterPro" id="IPR012332">
    <property type="entry name" value="Autotransporter_pectin_lyase_C"/>
</dbReference>
<organism evidence="4 7">
    <name type="scientific">Phascolarctobacterium faecium</name>
    <dbReference type="NCBI Taxonomy" id="33025"/>
    <lineage>
        <taxon>Bacteria</taxon>
        <taxon>Bacillati</taxon>
        <taxon>Bacillota</taxon>
        <taxon>Negativicutes</taxon>
        <taxon>Acidaminococcales</taxon>
        <taxon>Acidaminococcaceae</taxon>
        <taxon>Phascolarctobacterium</taxon>
    </lineage>
</organism>
<dbReference type="SMART" id="SM00869">
    <property type="entry name" value="Autotransporter"/>
    <property type="match status" value="1"/>
</dbReference>
<dbReference type="OrthoDB" id="1625740at2"/>
<dbReference type="SUPFAM" id="SSF51126">
    <property type="entry name" value="Pectin lyase-like"/>
    <property type="match status" value="1"/>
</dbReference>
<dbReference type="InterPro" id="IPR006315">
    <property type="entry name" value="OM_autotransptr_brl_dom"/>
</dbReference>
<dbReference type="PANTHER" id="PTHR35037:SF3">
    <property type="entry name" value="C-TERMINAL REGION OF AIDA-LIKE PROTEIN"/>
    <property type="match status" value="1"/>
</dbReference>
<comment type="caution">
    <text evidence="4">The sequence shown here is derived from an EMBL/GenBank/DDBJ whole genome shotgun (WGS) entry which is preliminary data.</text>
</comment>
<evidence type="ECO:0000313" key="5">
    <source>
        <dbReference type="EMBL" id="MTU03235.1"/>
    </source>
</evidence>
<dbReference type="RefSeq" id="WP_155163581.1">
    <property type="nucleotide sequence ID" value="NZ_WNBG01000001.1"/>
</dbReference>
<evidence type="ECO:0000256" key="2">
    <source>
        <dbReference type="SAM" id="SignalP"/>
    </source>
</evidence>
<dbReference type="Gene3D" id="2.40.128.130">
    <property type="entry name" value="Autotransporter beta-domain"/>
    <property type="match status" value="1"/>
</dbReference>
<evidence type="ECO:0000313" key="7">
    <source>
        <dbReference type="Proteomes" id="UP000484547"/>
    </source>
</evidence>
<dbReference type="Pfam" id="PF03797">
    <property type="entry name" value="Autotransporter"/>
    <property type="match status" value="1"/>
</dbReference>
<feature type="signal peptide" evidence="2">
    <location>
        <begin position="1"/>
        <end position="27"/>
    </location>
</feature>
<dbReference type="EMBL" id="WNBW01000001">
    <property type="protein sequence ID" value="MTU03235.1"/>
    <property type="molecule type" value="Genomic_DNA"/>
</dbReference>
<protein>
    <submittedName>
        <fullName evidence="4">Autotransporter outer membrane beta-barrel domain-containing protein</fullName>
    </submittedName>
</protein>
<gene>
    <name evidence="4" type="ORF">GMD11_02315</name>
    <name evidence="5" type="ORF">GMD18_02310</name>
</gene>
<dbReference type="Gene3D" id="2.160.20.20">
    <property type="match status" value="1"/>
</dbReference>
<dbReference type="InterPro" id="IPR005546">
    <property type="entry name" value="Autotransporte_beta"/>
</dbReference>
<evidence type="ECO:0000259" key="3">
    <source>
        <dbReference type="PROSITE" id="PS51208"/>
    </source>
</evidence>
<dbReference type="InterPro" id="IPR004899">
    <property type="entry name" value="Pertactin_central"/>
</dbReference>
<dbReference type="InterPro" id="IPR003991">
    <property type="entry name" value="Pertactin_virulence_factor"/>
</dbReference>
<dbReference type="SUPFAM" id="SSF103515">
    <property type="entry name" value="Autotransporter"/>
    <property type="match status" value="1"/>
</dbReference>
<dbReference type="AlphaFoldDB" id="A0A7X3BUS1"/>
<sequence length="817" mass="87720">MKRKKDVIKKAVLASVLAMSLNNVVWAAEGVDQPFSTVSELEALGGIASIDSSSISHVTKGIYASGNDFIYNSGAIKLDINGFANSTNSGYDSIGIFGYNSTIDLKQIEMNFIDTSGTVHNLDVYGIKTYASGVVKIGDDSKITVSGNVSGLDSNNQPNVMKGMYAGDNATMDSGIIEVGDNLELNVINAGTGWTYGIDSYDGATISVGDGVRLFVTGGKDTRGVEVGFNDAKVTLGENASIIANSRDGVALGVFVFNKGKFEAAKDLVINVSADDGSQWAAGVLAQGTGSEAVLNGAVISATEGGTASYAIYTYNNGSVVGNAGKYNIYGNIINNSGGIVDLTANSGSFIEGWVSTASTAETNISLEEASYWKVTGDSNLTHLHNDNSIVDMTHDSNTFSTLTVDNLSGENGVIKMDIDASQNSLNSDKLYVTDTLTGTQYIDLYEVNGYTPVGEEGVGTVLATVNNHNGSFAAVDGEGTLYWKRYELDHQDTADTSGNYTKDWYLKQVTNIDQPTTSTDTILAANALNYHTWRTENDKLLQRMGELRHNGEEAQGAWFRLRGTKIGRDGKFDFANKYTSYELGYDTITKNTDDKIRYQGAAVSYVDGDSSYNRGSGDNSSKAISFYNTEIGSKGHYLDVVFKVSNLDNDFKVYDTKNNKITGDFNNTGVSLSAEYGRKNVLHNGWYIEPQAQVTLGYLGGDSYTTSNGIEVSQSGIKSAVGRIGFNIGKEVGSKGVVYAKANLLHEFGGGYDVTMYDGRDGVKVGDTFNDTWFEYGVGAAFAAGKNSHVYLDVERSSGSDFTKDWQWNIGARWTF</sequence>
<keyword evidence="6" id="KW-1185">Reference proteome</keyword>
<feature type="domain" description="Autotransporter" evidence="3">
    <location>
        <begin position="551"/>
        <end position="817"/>
    </location>
</feature>
<dbReference type="Proteomes" id="UP000484547">
    <property type="component" value="Unassembled WGS sequence"/>
</dbReference>
<dbReference type="NCBIfam" id="TIGR01414">
    <property type="entry name" value="autotrans_barl"/>
    <property type="match status" value="1"/>
</dbReference>
<dbReference type="PANTHER" id="PTHR35037">
    <property type="entry name" value="C-TERMINAL REGION OF AIDA-LIKE PROTEIN"/>
    <property type="match status" value="1"/>
</dbReference>
<reference evidence="6 7" key="1">
    <citation type="journal article" date="2019" name="Nat. Med.">
        <title>A library of human gut bacterial isolates paired with longitudinal multiomics data enables mechanistic microbiome research.</title>
        <authorList>
            <person name="Poyet M."/>
            <person name="Groussin M."/>
            <person name="Gibbons S.M."/>
            <person name="Avila-Pacheco J."/>
            <person name="Jiang X."/>
            <person name="Kearney S.M."/>
            <person name="Perrotta A.R."/>
            <person name="Berdy B."/>
            <person name="Zhao S."/>
            <person name="Lieberman T.D."/>
            <person name="Swanson P.K."/>
            <person name="Smith M."/>
            <person name="Roesemann S."/>
            <person name="Alexander J.E."/>
            <person name="Rich S.A."/>
            <person name="Livny J."/>
            <person name="Vlamakis H."/>
            <person name="Clish C."/>
            <person name="Bullock K."/>
            <person name="Deik A."/>
            <person name="Scott J."/>
            <person name="Pierce K.A."/>
            <person name="Xavier R.J."/>
            <person name="Alm E.J."/>
        </authorList>
    </citation>
    <scope>NUCLEOTIDE SEQUENCE [LARGE SCALE GENOMIC DNA]</scope>
    <source>
        <strain evidence="4 7">BIOML-A13</strain>
        <strain evidence="5 6">BIOML-A3</strain>
    </source>
</reference>
<keyword evidence="1 2" id="KW-0732">Signal</keyword>
<dbReference type="Proteomes" id="UP000443070">
    <property type="component" value="Unassembled WGS sequence"/>
</dbReference>
<dbReference type="Pfam" id="PF03212">
    <property type="entry name" value="Pertactin"/>
    <property type="match status" value="1"/>
</dbReference>
<feature type="chain" id="PRO_5030903934" evidence="2">
    <location>
        <begin position="28"/>
        <end position="817"/>
    </location>
</feature>
<dbReference type="PROSITE" id="PS51208">
    <property type="entry name" value="AUTOTRANSPORTER"/>
    <property type="match status" value="1"/>
</dbReference>
<dbReference type="InterPro" id="IPR036709">
    <property type="entry name" value="Autotransporte_beta_dom_sf"/>
</dbReference>